<dbReference type="AlphaFoldDB" id="A0A1G9LM22"/>
<dbReference type="EMBL" id="FNET01000012">
    <property type="protein sequence ID" value="SDL62948.1"/>
    <property type="molecule type" value="Genomic_DNA"/>
</dbReference>
<evidence type="ECO:0000313" key="2">
    <source>
        <dbReference type="Proteomes" id="UP000199682"/>
    </source>
</evidence>
<gene>
    <name evidence="1" type="ORF">SAMN04488074_112110</name>
</gene>
<organism evidence="1 2">
    <name type="scientific">Lentzea albidocapillata subsp. violacea</name>
    <dbReference type="NCBI Taxonomy" id="128104"/>
    <lineage>
        <taxon>Bacteria</taxon>
        <taxon>Bacillati</taxon>
        <taxon>Actinomycetota</taxon>
        <taxon>Actinomycetes</taxon>
        <taxon>Pseudonocardiales</taxon>
        <taxon>Pseudonocardiaceae</taxon>
        <taxon>Lentzea</taxon>
    </lineage>
</organism>
<accession>A0A1G9LM22</accession>
<proteinExistence type="predicted"/>
<reference evidence="2" key="1">
    <citation type="submission" date="2016-10" db="EMBL/GenBank/DDBJ databases">
        <authorList>
            <person name="Varghese N."/>
            <person name="Submissions S."/>
        </authorList>
    </citation>
    <scope>NUCLEOTIDE SEQUENCE [LARGE SCALE GENOMIC DNA]</scope>
    <source>
        <strain evidence="2">DSM 44796</strain>
    </source>
</reference>
<name>A0A1G9LM22_9PSEU</name>
<evidence type="ECO:0000313" key="1">
    <source>
        <dbReference type="EMBL" id="SDL62948.1"/>
    </source>
</evidence>
<protein>
    <submittedName>
        <fullName evidence="1">Uncharacterized protein</fullName>
    </submittedName>
</protein>
<dbReference type="Proteomes" id="UP000199682">
    <property type="component" value="Unassembled WGS sequence"/>
</dbReference>
<sequence length="50" mass="5834">MHDRIEEIQKRYGPDDLVTFFIRQAKPELVAAVERTEERLRAAGVDYTAK</sequence>